<protein>
    <recommendedName>
        <fullName evidence="6">Ribonuclease VapC</fullName>
        <shortName evidence="6">RNase VapC</shortName>
        <ecNumber evidence="6">3.1.-.-</ecNumber>
    </recommendedName>
    <alternativeName>
        <fullName evidence="6">Toxin VapC</fullName>
    </alternativeName>
</protein>
<dbReference type="EMBL" id="CADCSZ010000063">
    <property type="protein sequence ID" value="CAA9227715.1"/>
    <property type="molecule type" value="Genomic_DNA"/>
</dbReference>
<dbReference type="SUPFAM" id="SSF88723">
    <property type="entry name" value="PIN domain-like"/>
    <property type="match status" value="1"/>
</dbReference>
<gene>
    <name evidence="6" type="primary">vapC</name>
    <name evidence="8" type="ORF">AVDCRST_MAG76-1056</name>
</gene>
<feature type="binding site" evidence="6">
    <location>
        <position position="11"/>
    </location>
    <ligand>
        <name>Mg(2+)</name>
        <dbReference type="ChEBI" id="CHEBI:18420"/>
    </ligand>
</feature>
<dbReference type="GO" id="GO:0004540">
    <property type="term" value="F:RNA nuclease activity"/>
    <property type="evidence" value="ECO:0007669"/>
    <property type="project" value="InterPro"/>
</dbReference>
<feature type="domain" description="PIN" evidence="7">
    <location>
        <begin position="9"/>
        <end position="126"/>
    </location>
</feature>
<keyword evidence="1 6" id="KW-1277">Toxin-antitoxin system</keyword>
<dbReference type="InterPro" id="IPR029060">
    <property type="entry name" value="PIN-like_dom_sf"/>
</dbReference>
<keyword evidence="5 6" id="KW-0460">Magnesium</keyword>
<evidence type="ECO:0000256" key="3">
    <source>
        <dbReference type="ARBA" id="ARBA00022723"/>
    </source>
</evidence>
<dbReference type="GO" id="GO:0016788">
    <property type="term" value="F:hydrolase activity, acting on ester bonds"/>
    <property type="evidence" value="ECO:0007669"/>
    <property type="project" value="InterPro"/>
</dbReference>
<sequence>MGDRPSPDLLDANLLIALVVDDHVHHEPAELWSAARGAAFATCPSTQGSLVRFLVREGASGEEARRFLSELVADDRHRFWPDDLSYDGVDLGAVVGHRQVTDAYLAGLARAHAGRLATLDRGLAAVHHDVAELVPT</sequence>
<dbReference type="AlphaFoldDB" id="A0A6J4HLD3"/>
<keyword evidence="3 6" id="KW-0479">Metal-binding</keyword>
<evidence type="ECO:0000313" key="8">
    <source>
        <dbReference type="EMBL" id="CAA9227715.1"/>
    </source>
</evidence>
<evidence type="ECO:0000256" key="5">
    <source>
        <dbReference type="ARBA" id="ARBA00022842"/>
    </source>
</evidence>
<keyword evidence="6" id="KW-0800">Toxin</keyword>
<evidence type="ECO:0000259" key="7">
    <source>
        <dbReference type="Pfam" id="PF01850"/>
    </source>
</evidence>
<evidence type="ECO:0000256" key="1">
    <source>
        <dbReference type="ARBA" id="ARBA00022649"/>
    </source>
</evidence>
<comment type="similarity">
    <text evidence="6">Belongs to the PINc/VapC protein family.</text>
</comment>
<keyword evidence="4 6" id="KW-0378">Hydrolase</keyword>
<proteinExistence type="inferred from homology"/>
<evidence type="ECO:0000256" key="4">
    <source>
        <dbReference type="ARBA" id="ARBA00022801"/>
    </source>
</evidence>
<dbReference type="GO" id="GO:0090729">
    <property type="term" value="F:toxin activity"/>
    <property type="evidence" value="ECO:0007669"/>
    <property type="project" value="UniProtKB-KW"/>
</dbReference>
<dbReference type="GO" id="GO:0045926">
    <property type="term" value="P:negative regulation of growth"/>
    <property type="evidence" value="ECO:0007669"/>
    <property type="project" value="UniProtKB-ARBA"/>
</dbReference>
<dbReference type="Pfam" id="PF01850">
    <property type="entry name" value="PIN"/>
    <property type="match status" value="1"/>
</dbReference>
<evidence type="ECO:0000256" key="6">
    <source>
        <dbReference type="HAMAP-Rule" id="MF_00265"/>
    </source>
</evidence>
<name>A0A6J4HLD3_9ACTN</name>
<dbReference type="NCBIfam" id="TIGR00028">
    <property type="entry name" value="Mtu_PIN_fam"/>
    <property type="match status" value="1"/>
</dbReference>
<comment type="function">
    <text evidence="6">Toxic component of a toxin-antitoxin (TA) system. An RNase.</text>
</comment>
<accession>A0A6J4HLD3</accession>
<dbReference type="GO" id="GO:0000287">
    <property type="term" value="F:magnesium ion binding"/>
    <property type="evidence" value="ECO:0007669"/>
    <property type="project" value="UniProtKB-UniRule"/>
</dbReference>
<evidence type="ECO:0000256" key="2">
    <source>
        <dbReference type="ARBA" id="ARBA00022722"/>
    </source>
</evidence>
<organism evidence="8">
    <name type="scientific">uncultured Acidimicrobiales bacterium</name>
    <dbReference type="NCBI Taxonomy" id="310071"/>
    <lineage>
        <taxon>Bacteria</taxon>
        <taxon>Bacillati</taxon>
        <taxon>Actinomycetota</taxon>
        <taxon>Acidimicrobiia</taxon>
        <taxon>Acidimicrobiales</taxon>
        <taxon>environmental samples</taxon>
    </lineage>
</organism>
<reference evidence="8" key="1">
    <citation type="submission" date="2020-02" db="EMBL/GenBank/DDBJ databases">
        <authorList>
            <person name="Meier V. D."/>
        </authorList>
    </citation>
    <scope>NUCLEOTIDE SEQUENCE</scope>
    <source>
        <strain evidence="8">AVDCRST_MAG76</strain>
    </source>
</reference>
<dbReference type="InterPro" id="IPR006226">
    <property type="entry name" value="Mtu_PIN"/>
</dbReference>
<dbReference type="InterPro" id="IPR022907">
    <property type="entry name" value="VapC_family"/>
</dbReference>
<keyword evidence="2 6" id="KW-0540">Nuclease</keyword>
<dbReference type="InterPro" id="IPR002716">
    <property type="entry name" value="PIN_dom"/>
</dbReference>
<dbReference type="Gene3D" id="3.40.50.1010">
    <property type="entry name" value="5'-nuclease"/>
    <property type="match status" value="1"/>
</dbReference>
<feature type="binding site" evidence="6">
    <location>
        <position position="102"/>
    </location>
    <ligand>
        <name>Mg(2+)</name>
        <dbReference type="ChEBI" id="CHEBI:18420"/>
    </ligand>
</feature>
<comment type="cofactor">
    <cofactor evidence="6">
        <name>Mg(2+)</name>
        <dbReference type="ChEBI" id="CHEBI:18420"/>
    </cofactor>
</comment>
<dbReference type="EC" id="3.1.-.-" evidence="6"/>
<dbReference type="HAMAP" id="MF_00265">
    <property type="entry name" value="VapC_Nob1"/>
    <property type="match status" value="1"/>
</dbReference>